<evidence type="ECO:0000313" key="2">
    <source>
        <dbReference type="Proteomes" id="UP001239111"/>
    </source>
</evidence>
<dbReference type="Proteomes" id="UP001239111">
    <property type="component" value="Chromosome 3"/>
</dbReference>
<organism evidence="1 2">
    <name type="scientific">Eretmocerus hayati</name>
    <dbReference type="NCBI Taxonomy" id="131215"/>
    <lineage>
        <taxon>Eukaryota</taxon>
        <taxon>Metazoa</taxon>
        <taxon>Ecdysozoa</taxon>
        <taxon>Arthropoda</taxon>
        <taxon>Hexapoda</taxon>
        <taxon>Insecta</taxon>
        <taxon>Pterygota</taxon>
        <taxon>Neoptera</taxon>
        <taxon>Endopterygota</taxon>
        <taxon>Hymenoptera</taxon>
        <taxon>Apocrita</taxon>
        <taxon>Proctotrupomorpha</taxon>
        <taxon>Chalcidoidea</taxon>
        <taxon>Aphelinidae</taxon>
        <taxon>Aphelininae</taxon>
        <taxon>Eretmocerus</taxon>
    </lineage>
</organism>
<name>A0ACC2NQX8_9HYME</name>
<gene>
    <name evidence="1" type="ORF">QAD02_004553</name>
</gene>
<protein>
    <submittedName>
        <fullName evidence="1">Uncharacterized protein</fullName>
    </submittedName>
</protein>
<sequence length="147" mass="16589">MKKPRSRAYRAFFKRSKFLRSPKSVKLIATNWDSNEAPITLFESDSQPNNFMVTDLAPSVTPLSSECHSPFDAVTDNENGRAVDDEHGDVMDSVQGHVAEEVIDLSNVETPCASENGDEFAPNIQSHLVDYNIFKATKKYYLNFPHY</sequence>
<comment type="caution">
    <text evidence="1">The sequence shown here is derived from an EMBL/GenBank/DDBJ whole genome shotgun (WGS) entry which is preliminary data.</text>
</comment>
<dbReference type="EMBL" id="CM056743">
    <property type="protein sequence ID" value="KAJ8673291.1"/>
    <property type="molecule type" value="Genomic_DNA"/>
</dbReference>
<proteinExistence type="predicted"/>
<evidence type="ECO:0000313" key="1">
    <source>
        <dbReference type="EMBL" id="KAJ8673291.1"/>
    </source>
</evidence>
<reference evidence="1" key="1">
    <citation type="submission" date="2023-04" db="EMBL/GenBank/DDBJ databases">
        <title>A chromosome-level genome assembly of the parasitoid wasp Eretmocerus hayati.</title>
        <authorList>
            <person name="Zhong Y."/>
            <person name="Liu S."/>
            <person name="Liu Y."/>
        </authorList>
    </citation>
    <scope>NUCLEOTIDE SEQUENCE</scope>
    <source>
        <strain evidence="1">ZJU_SS_LIU_2023</strain>
    </source>
</reference>
<accession>A0ACC2NQX8</accession>
<keyword evidence="2" id="KW-1185">Reference proteome</keyword>